<comment type="function">
    <text evidence="11">Catalyzes the sequential NAD-dependent oxidations of L-histidinol to L-histidinaldehyde and then to L-histidine.</text>
</comment>
<dbReference type="GO" id="GO:0000105">
    <property type="term" value="P:L-histidine biosynthetic process"/>
    <property type="evidence" value="ECO:0007669"/>
    <property type="project" value="UniProtKB-UniRule"/>
</dbReference>
<dbReference type="AlphaFoldDB" id="A0A0A1WAT5"/>
<feature type="binding site" evidence="11 16">
    <location>
        <position position="261"/>
    </location>
    <ligand>
        <name>Zn(2+)</name>
        <dbReference type="ChEBI" id="CHEBI:29105"/>
    </ligand>
</feature>
<evidence type="ECO:0000256" key="3">
    <source>
        <dbReference type="ARBA" id="ARBA00012965"/>
    </source>
</evidence>
<feature type="binding site" evidence="11 15">
    <location>
        <position position="261"/>
    </location>
    <ligand>
        <name>substrate</name>
    </ligand>
</feature>
<dbReference type="FunFam" id="3.40.50.1980:FF:000026">
    <property type="entry name" value="Histidinol dehydrogenase"/>
    <property type="match status" value="1"/>
</dbReference>
<evidence type="ECO:0000256" key="7">
    <source>
        <dbReference type="ARBA" id="ARBA00023002"/>
    </source>
</evidence>
<dbReference type="Proteomes" id="UP000032305">
    <property type="component" value="Unassembled WGS sequence"/>
</dbReference>
<organism evidence="18 19">
    <name type="scientific">Sphingomonas parapaucimobilis NBRC 15100</name>
    <dbReference type="NCBI Taxonomy" id="1219049"/>
    <lineage>
        <taxon>Bacteria</taxon>
        <taxon>Pseudomonadati</taxon>
        <taxon>Pseudomonadota</taxon>
        <taxon>Alphaproteobacteria</taxon>
        <taxon>Sphingomonadales</taxon>
        <taxon>Sphingomonadaceae</taxon>
        <taxon>Sphingomonas</taxon>
    </lineage>
</organism>
<dbReference type="GO" id="GO:0004399">
    <property type="term" value="F:histidinol dehydrogenase activity"/>
    <property type="evidence" value="ECO:0007669"/>
    <property type="project" value="UniProtKB-UniRule"/>
</dbReference>
<evidence type="ECO:0000256" key="15">
    <source>
        <dbReference type="PIRSR" id="PIRSR000099-3"/>
    </source>
</evidence>
<keyword evidence="6 11" id="KW-0862">Zinc</keyword>
<evidence type="ECO:0000256" key="10">
    <source>
        <dbReference type="ARBA" id="ARBA00049489"/>
    </source>
</evidence>
<evidence type="ECO:0000313" key="19">
    <source>
        <dbReference type="Proteomes" id="UP000032305"/>
    </source>
</evidence>
<evidence type="ECO:0000256" key="11">
    <source>
        <dbReference type="HAMAP-Rule" id="MF_01024"/>
    </source>
</evidence>
<evidence type="ECO:0000313" key="18">
    <source>
        <dbReference type="EMBL" id="GAM02493.1"/>
    </source>
</evidence>
<proteinExistence type="inferred from homology"/>
<accession>A0A0A1WAT5</accession>
<dbReference type="EMBL" id="BBPI01000087">
    <property type="protein sequence ID" value="GAM02493.1"/>
    <property type="molecule type" value="Genomic_DNA"/>
</dbReference>
<dbReference type="GO" id="GO:0005829">
    <property type="term" value="C:cytosol"/>
    <property type="evidence" value="ECO:0007669"/>
    <property type="project" value="TreeGrafter"/>
</dbReference>
<dbReference type="FunFam" id="1.20.5.1300:FF:000002">
    <property type="entry name" value="Histidinol dehydrogenase, chloroplastic"/>
    <property type="match status" value="1"/>
</dbReference>
<evidence type="ECO:0000256" key="16">
    <source>
        <dbReference type="PIRSR" id="PIRSR000099-4"/>
    </source>
</evidence>
<feature type="binding site" evidence="11 15">
    <location>
        <position position="236"/>
    </location>
    <ligand>
        <name>substrate</name>
    </ligand>
</feature>
<dbReference type="GO" id="GO:0051287">
    <property type="term" value="F:NAD binding"/>
    <property type="evidence" value="ECO:0007669"/>
    <property type="project" value="InterPro"/>
</dbReference>
<gene>
    <name evidence="11 18" type="primary">hisD</name>
    <name evidence="18" type="ORF">SP5_087_00790</name>
</gene>
<dbReference type="UniPathway" id="UPA00031">
    <property type="reaction ID" value="UER00014"/>
</dbReference>
<evidence type="ECO:0000256" key="8">
    <source>
        <dbReference type="ARBA" id="ARBA00023027"/>
    </source>
</evidence>
<dbReference type="SUPFAM" id="SSF53720">
    <property type="entry name" value="ALDH-like"/>
    <property type="match status" value="1"/>
</dbReference>
<dbReference type="PANTHER" id="PTHR21256">
    <property type="entry name" value="HISTIDINOL DEHYDROGENASE HDH"/>
    <property type="match status" value="1"/>
</dbReference>
<reference evidence="18 19" key="1">
    <citation type="submission" date="2014-11" db="EMBL/GenBank/DDBJ databases">
        <title>Whole genome shotgun sequence of Sphingomonas parapaucimobilis NBRC 15100.</title>
        <authorList>
            <person name="Katano-Makiyama Y."/>
            <person name="Hosoyama A."/>
            <person name="Hashimoto M."/>
            <person name="Hosoyama Y."/>
            <person name="Noguchi M."/>
            <person name="Numata M."/>
            <person name="Tsuchikane K."/>
            <person name="Hirakata S."/>
            <person name="Uohara A."/>
            <person name="Shimodaira J."/>
            <person name="Ohji S."/>
            <person name="Ichikawa N."/>
            <person name="Kimura A."/>
            <person name="Yamazoe A."/>
            <person name="Fujita N."/>
        </authorList>
    </citation>
    <scope>NUCLEOTIDE SEQUENCE [LARGE SCALE GENOMIC DNA]</scope>
    <source>
        <strain evidence="18 19">NBRC 15100</strain>
    </source>
</reference>
<evidence type="ECO:0000256" key="14">
    <source>
        <dbReference type="PIRSR" id="PIRSR000099-2"/>
    </source>
</evidence>
<comment type="pathway">
    <text evidence="1 11">Amino-acid biosynthesis; L-histidine biosynthesis; L-histidine from 5-phospho-alpha-D-ribose 1-diphosphate: step 9/9.</text>
</comment>
<protein>
    <recommendedName>
        <fullName evidence="3 11">Histidinol dehydrogenase</fullName>
        <shortName evidence="11">HDH</shortName>
        <ecNumber evidence="3 11">1.1.1.23</ecNumber>
    </recommendedName>
</protein>
<comment type="similarity">
    <text evidence="2 11 12 17">Belongs to the histidinol dehydrogenase family.</text>
</comment>
<dbReference type="InterPro" id="IPR012131">
    <property type="entry name" value="Hstdl_DH"/>
</dbReference>
<dbReference type="eggNOG" id="COG0141">
    <property type="taxonomic scope" value="Bacteria"/>
</dbReference>
<evidence type="ECO:0000256" key="6">
    <source>
        <dbReference type="ARBA" id="ARBA00022833"/>
    </source>
</evidence>
<dbReference type="RefSeq" id="WP_042490519.1">
    <property type="nucleotide sequence ID" value="NZ_BBPI01000087.1"/>
</dbReference>
<keyword evidence="5 11" id="KW-0479">Metal-binding</keyword>
<evidence type="ECO:0000256" key="5">
    <source>
        <dbReference type="ARBA" id="ARBA00022723"/>
    </source>
</evidence>
<name>A0A0A1WAT5_9SPHN</name>
<feature type="binding site" evidence="11 15">
    <location>
        <position position="327"/>
    </location>
    <ligand>
        <name>substrate</name>
    </ligand>
</feature>
<evidence type="ECO:0000256" key="12">
    <source>
        <dbReference type="PIRNR" id="PIRNR000099"/>
    </source>
</evidence>
<dbReference type="CDD" id="cd06572">
    <property type="entry name" value="Histidinol_dh"/>
    <property type="match status" value="1"/>
</dbReference>
<feature type="active site" description="Proton acceptor" evidence="11 13">
    <location>
        <position position="326"/>
    </location>
</feature>
<feature type="binding site" evidence="11 15">
    <location>
        <position position="360"/>
    </location>
    <ligand>
        <name>substrate</name>
    </ligand>
</feature>
<dbReference type="InterPro" id="IPR016161">
    <property type="entry name" value="Ald_DH/histidinol_DH"/>
</dbReference>
<dbReference type="Gene3D" id="1.20.5.1300">
    <property type="match status" value="1"/>
</dbReference>
<feature type="binding site" evidence="11 16">
    <location>
        <position position="360"/>
    </location>
    <ligand>
        <name>Zn(2+)</name>
        <dbReference type="ChEBI" id="CHEBI:29105"/>
    </ligand>
</feature>
<feature type="binding site" evidence="11 14">
    <location>
        <position position="213"/>
    </location>
    <ligand>
        <name>NAD(+)</name>
        <dbReference type="ChEBI" id="CHEBI:57540"/>
    </ligand>
</feature>
<dbReference type="EC" id="1.1.1.23" evidence="3 11"/>
<feature type="binding site" evidence="11 16">
    <location>
        <position position="419"/>
    </location>
    <ligand>
        <name>Zn(2+)</name>
        <dbReference type="ChEBI" id="CHEBI:29105"/>
    </ligand>
</feature>
<dbReference type="InterPro" id="IPR001692">
    <property type="entry name" value="Histidinol_DH_CS"/>
</dbReference>
<feature type="binding site" evidence="11 15">
    <location>
        <position position="419"/>
    </location>
    <ligand>
        <name>substrate</name>
    </ligand>
</feature>
<dbReference type="OrthoDB" id="9805269at2"/>
<dbReference type="InterPro" id="IPR022695">
    <property type="entry name" value="Histidinol_DH_monofunct"/>
</dbReference>
<evidence type="ECO:0000256" key="1">
    <source>
        <dbReference type="ARBA" id="ARBA00004940"/>
    </source>
</evidence>
<evidence type="ECO:0000256" key="17">
    <source>
        <dbReference type="RuleBase" id="RU004175"/>
    </source>
</evidence>
<feature type="binding site" evidence="11 15">
    <location>
        <position position="258"/>
    </location>
    <ligand>
        <name>substrate</name>
    </ligand>
</feature>
<feature type="active site" description="Proton acceptor" evidence="11 13">
    <location>
        <position position="327"/>
    </location>
</feature>
<comment type="cofactor">
    <cofactor evidence="11 16">
        <name>Zn(2+)</name>
        <dbReference type="ChEBI" id="CHEBI:29105"/>
    </cofactor>
    <text evidence="11 16">Binds 1 zinc ion per subunit.</text>
</comment>
<dbReference type="NCBIfam" id="TIGR00069">
    <property type="entry name" value="hisD"/>
    <property type="match status" value="1"/>
</dbReference>
<sequence length="431" mass="46025">MIRLDTQEPGFAAAFDELVDARRESDADVARDVQVILRAVRDDGEAAVAAFTRQFDGHDLAETGWRIEPADCRAAYEALEPELRAALDLAAARIRAYHEKQKPTDTDYVDAQGVRLGARWTAVDAAGIYVPGGRAAYPSSLLMNAIPAKVAGVERLVMVTPTPKGEINHLVLAAAHLAGVDEVWRVGGAQAVGALAYGAGRIQRVDVVTGPGNAWVAEAKRQVYGMVGIDMVAGPSEIVVVADGRNDPDWIAADLLSQAEHDTVTQSILFTDDADFATRVAEAVDRQIPELATASVARTAWDANGAIIVVDSLEAAMPLVDRLAPEHLELAVDDPQALFDRLRHAGSVFLGRHTPEAIGDYVAGPNHVLPTGRRARFASGLSVLDFMKRTSFLGLTETALNELGPATVALAHAEGLPAHAKSVALRLRLNR</sequence>
<dbReference type="GO" id="GO:0008270">
    <property type="term" value="F:zinc ion binding"/>
    <property type="evidence" value="ECO:0007669"/>
    <property type="project" value="UniProtKB-UniRule"/>
</dbReference>
<keyword evidence="19" id="KW-1185">Reference proteome</keyword>
<dbReference type="PROSITE" id="PS00611">
    <property type="entry name" value="HISOL_DEHYDROGENASE"/>
    <property type="match status" value="1"/>
</dbReference>
<keyword evidence="8 11" id="KW-0520">NAD</keyword>
<dbReference type="Pfam" id="PF00815">
    <property type="entry name" value="Histidinol_dh"/>
    <property type="match status" value="1"/>
</dbReference>
<dbReference type="Gene3D" id="3.40.50.1980">
    <property type="entry name" value="Nitrogenase molybdenum iron protein domain"/>
    <property type="match status" value="2"/>
</dbReference>
<feature type="binding site" evidence="11 14">
    <location>
        <position position="190"/>
    </location>
    <ligand>
        <name>NAD(+)</name>
        <dbReference type="ChEBI" id="CHEBI:57540"/>
    </ligand>
</feature>
<dbReference type="FunFam" id="3.40.50.1980:FF:000001">
    <property type="entry name" value="Histidinol dehydrogenase"/>
    <property type="match status" value="1"/>
</dbReference>
<keyword evidence="9 11" id="KW-0368">Histidine biosynthesis</keyword>
<feature type="binding site" evidence="11 15">
    <location>
        <position position="414"/>
    </location>
    <ligand>
        <name>substrate</name>
    </ligand>
</feature>
<feature type="binding site" evidence="11 14">
    <location>
        <position position="129"/>
    </location>
    <ligand>
        <name>NAD(+)</name>
        <dbReference type="ChEBI" id="CHEBI:57540"/>
    </ligand>
</feature>
<dbReference type="PRINTS" id="PR00083">
    <property type="entry name" value="HOLDHDRGNASE"/>
</dbReference>
<dbReference type="HAMAP" id="MF_01024">
    <property type="entry name" value="HisD"/>
    <property type="match status" value="1"/>
</dbReference>
<comment type="caution">
    <text evidence="18">The sequence shown here is derived from an EMBL/GenBank/DDBJ whole genome shotgun (WGS) entry which is preliminary data.</text>
</comment>
<keyword evidence="4 11" id="KW-0028">Amino-acid biosynthesis</keyword>
<comment type="catalytic activity">
    <reaction evidence="10 11">
        <text>L-histidinol + 2 NAD(+) + H2O = L-histidine + 2 NADH + 3 H(+)</text>
        <dbReference type="Rhea" id="RHEA:20641"/>
        <dbReference type="ChEBI" id="CHEBI:15377"/>
        <dbReference type="ChEBI" id="CHEBI:15378"/>
        <dbReference type="ChEBI" id="CHEBI:57540"/>
        <dbReference type="ChEBI" id="CHEBI:57595"/>
        <dbReference type="ChEBI" id="CHEBI:57699"/>
        <dbReference type="ChEBI" id="CHEBI:57945"/>
        <dbReference type="EC" id="1.1.1.23"/>
    </reaction>
</comment>
<evidence type="ECO:0000256" key="2">
    <source>
        <dbReference type="ARBA" id="ARBA00010178"/>
    </source>
</evidence>
<evidence type="ECO:0000256" key="13">
    <source>
        <dbReference type="PIRSR" id="PIRSR000099-1"/>
    </source>
</evidence>
<dbReference type="PANTHER" id="PTHR21256:SF2">
    <property type="entry name" value="HISTIDINE BIOSYNTHESIS TRIFUNCTIONAL PROTEIN"/>
    <property type="match status" value="1"/>
</dbReference>
<evidence type="ECO:0000256" key="9">
    <source>
        <dbReference type="ARBA" id="ARBA00023102"/>
    </source>
</evidence>
<keyword evidence="7 11" id="KW-0560">Oxidoreductase</keyword>
<dbReference type="PIRSF" id="PIRSF000099">
    <property type="entry name" value="Histidinol_dh"/>
    <property type="match status" value="1"/>
</dbReference>
<evidence type="ECO:0000256" key="4">
    <source>
        <dbReference type="ARBA" id="ARBA00022605"/>
    </source>
</evidence>
<feature type="binding site" evidence="11 16">
    <location>
        <position position="258"/>
    </location>
    <ligand>
        <name>Zn(2+)</name>
        <dbReference type="ChEBI" id="CHEBI:29105"/>
    </ligand>
</feature>